<feature type="coiled-coil region" evidence="1">
    <location>
        <begin position="835"/>
        <end position="918"/>
    </location>
</feature>
<comment type="caution">
    <text evidence="2">The sequence shown here is derived from an EMBL/GenBank/DDBJ whole genome shotgun (WGS) entry which is preliminary data.</text>
</comment>
<name>A0A8T2S5C0_CERRI</name>
<dbReference type="GO" id="GO:0005200">
    <property type="term" value="F:structural constituent of cytoskeleton"/>
    <property type="evidence" value="ECO:0007669"/>
    <property type="project" value="TreeGrafter"/>
</dbReference>
<evidence type="ECO:0000313" key="3">
    <source>
        <dbReference type="Proteomes" id="UP000825935"/>
    </source>
</evidence>
<keyword evidence="3" id="KW-1185">Reference proteome</keyword>
<feature type="coiled-coil region" evidence="1">
    <location>
        <begin position="1162"/>
        <end position="1287"/>
    </location>
</feature>
<dbReference type="PANTHER" id="PTHR47357">
    <property type="entry name" value="COP1-INTERACTIVE PROTEIN 1"/>
    <property type="match status" value="1"/>
</dbReference>
<dbReference type="PANTHER" id="PTHR47357:SF1">
    <property type="entry name" value="SPINDLE POLE BODY COMPONENT 110"/>
    <property type="match status" value="1"/>
</dbReference>
<dbReference type="EMBL" id="CM035427">
    <property type="protein sequence ID" value="KAH7307345.1"/>
    <property type="molecule type" value="Genomic_DNA"/>
</dbReference>
<dbReference type="OrthoDB" id="10255522at2759"/>
<evidence type="ECO:0000256" key="1">
    <source>
        <dbReference type="SAM" id="Coils"/>
    </source>
</evidence>
<dbReference type="Proteomes" id="UP000825935">
    <property type="component" value="Chromosome 22"/>
</dbReference>
<keyword evidence="1" id="KW-0175">Coiled coil</keyword>
<feature type="coiled-coil region" evidence="1">
    <location>
        <begin position="217"/>
        <end position="251"/>
    </location>
</feature>
<evidence type="ECO:0000313" key="2">
    <source>
        <dbReference type="EMBL" id="KAH7307345.1"/>
    </source>
</evidence>
<protein>
    <submittedName>
        <fullName evidence="2">Uncharacterized protein</fullName>
    </submittedName>
</protein>
<proteinExistence type="predicted"/>
<feature type="coiled-coil region" evidence="1">
    <location>
        <begin position="603"/>
        <end position="651"/>
    </location>
</feature>
<feature type="coiled-coil region" evidence="1">
    <location>
        <begin position="73"/>
        <end position="135"/>
    </location>
</feature>
<reference evidence="2" key="1">
    <citation type="submission" date="2021-08" db="EMBL/GenBank/DDBJ databases">
        <title>WGS assembly of Ceratopteris richardii.</title>
        <authorList>
            <person name="Marchant D.B."/>
            <person name="Chen G."/>
            <person name="Jenkins J."/>
            <person name="Shu S."/>
            <person name="Leebens-Mack J."/>
            <person name="Grimwood J."/>
            <person name="Schmutz J."/>
            <person name="Soltis P."/>
            <person name="Soltis D."/>
            <person name="Chen Z.-H."/>
        </authorList>
    </citation>
    <scope>NUCLEOTIDE SEQUENCE</scope>
    <source>
        <strain evidence="2">Whitten #5841</strain>
        <tissue evidence="2">Leaf</tissue>
    </source>
</reference>
<organism evidence="2 3">
    <name type="scientific">Ceratopteris richardii</name>
    <name type="common">Triangle waterfern</name>
    <dbReference type="NCBI Taxonomy" id="49495"/>
    <lineage>
        <taxon>Eukaryota</taxon>
        <taxon>Viridiplantae</taxon>
        <taxon>Streptophyta</taxon>
        <taxon>Embryophyta</taxon>
        <taxon>Tracheophyta</taxon>
        <taxon>Polypodiopsida</taxon>
        <taxon>Polypodiidae</taxon>
        <taxon>Polypodiales</taxon>
        <taxon>Pteridineae</taxon>
        <taxon>Pteridaceae</taxon>
        <taxon>Parkerioideae</taxon>
        <taxon>Ceratopteris</taxon>
    </lineage>
</organism>
<feature type="coiled-coil region" evidence="1">
    <location>
        <begin position="343"/>
        <end position="384"/>
    </location>
</feature>
<sequence>MNSCIHRLEEKYLQDMLTDCEAAFESTKLSLIEQRVKQEAQLNSNMQLWEEMQKIVVLPEKQDSFLSSEPNCIKDDCQEITQLEREKVNLEVSLKKYKDDLEQAKMDLDNLRLQNHQLEAKLVEQETVLEESTSQYFTLSLENDYLQGMLIDWKAGFESMKLDLVKEKDELEHRLLLDMQLLEEVQRNAAVLEGKNLALLGELNYMKQELKQGEMEKANFEVALEKCTDDLEKANSEVSSLRAQNDQLQCMLTDREYALEEAKMNSCMHRLEEKYLQDMLTDCEAAFESTKLSLIEQRGKQEAQLNSNMQLWEEMQKIVVLPEKQDSFLSSEPNCIKDDCQKITQLEREKVNLEVSLKKYKDDLEQARMDLDSIRLQNHHLESKLVEQETVLEESTLHYFSQSLENDYLQGMLIDWKAGFESMKLDLVKEKDELEHRLLLDMQLLEEVQWNAAVLEGKNFAFLGELNYMKQDLKQGQMEKANFEVALEKYMEKANSEVSSLRAQNDQLQCMLTDREYALEEAKMNSCIHRLEEKYLQDMLTDCEAAFESTKLSLIEQRGKQEAQLNSNMQLWEEMQKIIVLPEKQDSFLSSEPNCIKDDCQKITQLEREKVNLEVSLKKYKDDLEQAIMDLDNLRLQNHQLEAKLVEQETVLEESTLHYFSQSLENDYLQGMLIDWKAGFESMKLDLVKEKDELEHRLLLDMQLLEEVQRNAAVLEGKNLAFLGELNSMKQDLKQGEMEKANFEVALEKCTDDLEKANSEVSSLRPQNDQLQCMLTDREHAVEEARLNTLNLRSENEQLEGIIIDCKTDFESAKLTLVKEKNEQEEKIFCSMQLLQETQQRVAVLEERNLLLLRESNHIKRDYEKTKEKILALKKEKAEIELNFANCKQMLNESQSKALMLDQERENLAKECVELKKKCNHGEFQYSLLTKAKKVIEDSIADYMYAFDKTIERHFIVEQGDSEDVSKQLSTGFGERDQLVPMLETDNNKFETVLSAFQKILRGTQKHAIHLVEENNYLGNELNKTRKLLEAEKHHTLLLEEEKSAMQSRVSQYKEIADKREQHVSTQQRALEGTLQRADALDHQVQLFRMKIERLNGENGNLLSSKHEQEAYCKNLEAQRKILHAELESMMTKQKALEETLAYVNSLYSSVMEDTKKDKHELQLLQHRQSVLEEENNNLRLTLENTKRLRESLEAEQQKLLKDVEETDSRLEKVLQEWNAMSAEHEKQIAALITENATKGYQIDELMGQIKQSNMDLESLSQIEINLAKLSKKFNEQRSELNNTKIKLEFLKFELARKQVELEHERSVKEKVVQELNAKVITLSLNVQKSKEEERGTSYSDFKEDIQDTRCGGSEYAPYTARSEPKEREQEVTLVSRATQGLNNRQNHCLELEHRDMMLLAKAQARESQSCVEGIESRLIDAGHFRKDESKVAKNPNAQFTMSYKGKGEDNELSGFPEERETFEPRIIKQDHESTDMAWKAEEIERLREKADMFQQALFYARETAVTDAAGLLFELKSLKHLLIEITRVDKKRGG</sequence>
<gene>
    <name evidence="2" type="ORF">KP509_22G055000</name>
</gene>
<dbReference type="GO" id="GO:0005856">
    <property type="term" value="C:cytoskeleton"/>
    <property type="evidence" value="ECO:0007669"/>
    <property type="project" value="TreeGrafter"/>
</dbReference>
<accession>A0A8T2S5C0</accession>